<dbReference type="AlphaFoldDB" id="A0A9P9ISA4"/>
<evidence type="ECO:0000313" key="3">
    <source>
        <dbReference type="Proteomes" id="UP000700596"/>
    </source>
</evidence>
<gene>
    <name evidence="2" type="ORF">B0J11DRAFT_255035</name>
</gene>
<dbReference type="OrthoDB" id="2157103at2759"/>
<dbReference type="Proteomes" id="UP000700596">
    <property type="component" value="Unassembled WGS sequence"/>
</dbReference>
<feature type="compositionally biased region" description="Polar residues" evidence="1">
    <location>
        <begin position="22"/>
        <end position="56"/>
    </location>
</feature>
<evidence type="ECO:0000256" key="1">
    <source>
        <dbReference type="SAM" id="MobiDB-lite"/>
    </source>
</evidence>
<proteinExistence type="predicted"/>
<protein>
    <submittedName>
        <fullName evidence="2">Uncharacterized protein</fullName>
    </submittedName>
</protein>
<evidence type="ECO:0000313" key="2">
    <source>
        <dbReference type="EMBL" id="KAH7130576.1"/>
    </source>
</evidence>
<feature type="region of interest" description="Disordered" evidence="1">
    <location>
        <begin position="22"/>
        <end position="69"/>
    </location>
</feature>
<comment type="caution">
    <text evidence="2">The sequence shown here is derived from an EMBL/GenBank/DDBJ whole genome shotgun (WGS) entry which is preliminary data.</text>
</comment>
<feature type="compositionally biased region" description="Basic and acidic residues" evidence="1">
    <location>
        <begin position="57"/>
        <end position="69"/>
    </location>
</feature>
<dbReference type="EMBL" id="JAGMWT010000004">
    <property type="protein sequence ID" value="KAH7130576.1"/>
    <property type="molecule type" value="Genomic_DNA"/>
</dbReference>
<name>A0A9P9ISA4_9PLEO</name>
<organism evidence="2 3">
    <name type="scientific">Dendryphion nanum</name>
    <dbReference type="NCBI Taxonomy" id="256645"/>
    <lineage>
        <taxon>Eukaryota</taxon>
        <taxon>Fungi</taxon>
        <taxon>Dikarya</taxon>
        <taxon>Ascomycota</taxon>
        <taxon>Pezizomycotina</taxon>
        <taxon>Dothideomycetes</taxon>
        <taxon>Pleosporomycetidae</taxon>
        <taxon>Pleosporales</taxon>
        <taxon>Torulaceae</taxon>
        <taxon>Dendryphion</taxon>
    </lineage>
</organism>
<sequence length="114" mass="12574">MKSKFQPHRTVLSTFLPFFRSTNPSPFSSIQSRCVSTQTKPDTGGIPSQTSDPSSKPSEEVIKQKKKTQAELDKELELKMKGIAGDGGESGVELEDGQPVALKRGVKNNMFRYI</sequence>
<keyword evidence="3" id="KW-1185">Reference proteome</keyword>
<reference evidence="2" key="1">
    <citation type="journal article" date="2021" name="Nat. Commun.">
        <title>Genetic determinants of endophytism in the Arabidopsis root mycobiome.</title>
        <authorList>
            <person name="Mesny F."/>
            <person name="Miyauchi S."/>
            <person name="Thiergart T."/>
            <person name="Pickel B."/>
            <person name="Atanasova L."/>
            <person name="Karlsson M."/>
            <person name="Huettel B."/>
            <person name="Barry K.W."/>
            <person name="Haridas S."/>
            <person name="Chen C."/>
            <person name="Bauer D."/>
            <person name="Andreopoulos W."/>
            <person name="Pangilinan J."/>
            <person name="LaButti K."/>
            <person name="Riley R."/>
            <person name="Lipzen A."/>
            <person name="Clum A."/>
            <person name="Drula E."/>
            <person name="Henrissat B."/>
            <person name="Kohler A."/>
            <person name="Grigoriev I.V."/>
            <person name="Martin F.M."/>
            <person name="Hacquard S."/>
        </authorList>
    </citation>
    <scope>NUCLEOTIDE SEQUENCE</scope>
    <source>
        <strain evidence="2">MPI-CAGE-CH-0243</strain>
    </source>
</reference>
<accession>A0A9P9ISA4</accession>